<dbReference type="EMBL" id="JBICBT010000106">
    <property type="protein sequence ID" value="KAL3123260.1"/>
    <property type="molecule type" value="Genomic_DNA"/>
</dbReference>
<feature type="region of interest" description="Disordered" evidence="1">
    <location>
        <begin position="1"/>
        <end position="24"/>
    </location>
</feature>
<feature type="compositionally biased region" description="Basic and acidic residues" evidence="1">
    <location>
        <begin position="342"/>
        <end position="355"/>
    </location>
</feature>
<reference evidence="2 3" key="1">
    <citation type="submission" date="2024-10" db="EMBL/GenBank/DDBJ databases">
        <authorList>
            <person name="Kim D."/>
        </authorList>
    </citation>
    <scope>NUCLEOTIDE SEQUENCE [LARGE SCALE GENOMIC DNA]</scope>
    <source>
        <strain evidence="2">BH-2024</strain>
    </source>
</reference>
<dbReference type="Proteomes" id="UP001620626">
    <property type="component" value="Unassembled WGS sequence"/>
</dbReference>
<accession>A0ABD2M6V1</accession>
<feature type="compositionally biased region" description="Acidic residues" evidence="1">
    <location>
        <begin position="95"/>
        <end position="109"/>
    </location>
</feature>
<sequence length="468" mass="54367">MQKYPLGNTKNVAGSSGHSKAKCSETTKWFQRKLGPFIQIEEQKKNNYESKQKKKSRWEEKKRLKKIMQVRQMAAYNRRCQLWDPEKEQFKEEGEKEQEENGKEEEEGGGGERNEREKEAAEEELDDSEEEEENDDDNEELENEGVVTEEEEMSEEEEEELEDEEEWEEMMGKESDFESGDDGIELVRRKVPANEKEQKAKDGTATKRKRVDLFDDEASLSGDDVGSDSDGETQDDEPDEYEAEEGDLDQLPDTEEIRENLMCQYQKHQNDDSDRKIRRLKEAFLPDKELHGQGDSGNRSFRFRRHANANVDWAKLLGTTNDENEEEDKDDPAEEACRRKRFEMNKWRAEQEEQKRRAKKRTRGEGTSGGRWDTDDEEEMWADLDSPLFALGRKNLRASKDANSDSPVPSSSHLSSSSLFADVTIPPRPKHRDSLLHSSLRRKDAATERTVPSPFVKDVRLPKHRHNV</sequence>
<feature type="compositionally biased region" description="Basic and acidic residues" evidence="1">
    <location>
        <begin position="84"/>
        <end position="94"/>
    </location>
</feature>
<keyword evidence="3" id="KW-1185">Reference proteome</keyword>
<feature type="compositionally biased region" description="Basic and acidic residues" evidence="1">
    <location>
        <begin position="41"/>
        <end position="61"/>
    </location>
</feature>
<feature type="compositionally biased region" description="Polar residues" evidence="1">
    <location>
        <begin position="8"/>
        <end position="24"/>
    </location>
</feature>
<proteinExistence type="predicted"/>
<dbReference type="AlphaFoldDB" id="A0ABD2M6V1"/>
<evidence type="ECO:0000313" key="2">
    <source>
        <dbReference type="EMBL" id="KAL3123260.1"/>
    </source>
</evidence>
<evidence type="ECO:0000256" key="1">
    <source>
        <dbReference type="SAM" id="MobiDB-lite"/>
    </source>
</evidence>
<feature type="region of interest" description="Disordered" evidence="1">
    <location>
        <begin position="399"/>
        <end position="468"/>
    </location>
</feature>
<feature type="region of interest" description="Disordered" evidence="1">
    <location>
        <begin position="315"/>
        <end position="379"/>
    </location>
</feature>
<feature type="compositionally biased region" description="Basic and acidic residues" evidence="1">
    <location>
        <begin position="110"/>
        <end position="119"/>
    </location>
</feature>
<feature type="region of interest" description="Disordered" evidence="1">
    <location>
        <begin position="39"/>
        <end position="61"/>
    </location>
</feature>
<protein>
    <submittedName>
        <fullName evidence="2">Uncharacterized protein</fullName>
    </submittedName>
</protein>
<gene>
    <name evidence="2" type="ORF">niasHT_006803</name>
</gene>
<comment type="caution">
    <text evidence="2">The sequence shown here is derived from an EMBL/GenBank/DDBJ whole genome shotgun (WGS) entry which is preliminary data.</text>
</comment>
<feature type="region of interest" description="Disordered" evidence="1">
    <location>
        <begin position="77"/>
        <end position="259"/>
    </location>
</feature>
<organism evidence="2 3">
    <name type="scientific">Heterodera trifolii</name>
    <dbReference type="NCBI Taxonomy" id="157864"/>
    <lineage>
        <taxon>Eukaryota</taxon>
        <taxon>Metazoa</taxon>
        <taxon>Ecdysozoa</taxon>
        <taxon>Nematoda</taxon>
        <taxon>Chromadorea</taxon>
        <taxon>Rhabditida</taxon>
        <taxon>Tylenchina</taxon>
        <taxon>Tylenchomorpha</taxon>
        <taxon>Tylenchoidea</taxon>
        <taxon>Heteroderidae</taxon>
        <taxon>Heteroderinae</taxon>
        <taxon>Heterodera</taxon>
    </lineage>
</organism>
<feature type="compositionally biased region" description="Basic and acidic residues" evidence="1">
    <location>
        <begin position="185"/>
        <end position="205"/>
    </location>
</feature>
<feature type="compositionally biased region" description="Low complexity" evidence="1">
    <location>
        <begin position="404"/>
        <end position="419"/>
    </location>
</feature>
<evidence type="ECO:0000313" key="3">
    <source>
        <dbReference type="Proteomes" id="UP001620626"/>
    </source>
</evidence>
<name>A0ABD2M6V1_9BILA</name>
<feature type="compositionally biased region" description="Acidic residues" evidence="1">
    <location>
        <begin position="120"/>
        <end position="169"/>
    </location>
</feature>
<feature type="compositionally biased region" description="Acidic residues" evidence="1">
    <location>
        <begin position="225"/>
        <end position="256"/>
    </location>
</feature>
<feature type="compositionally biased region" description="Acidic residues" evidence="1">
    <location>
        <begin position="322"/>
        <end position="334"/>
    </location>
</feature>